<dbReference type="FunFam" id="3.40.50.12780:FF:000001">
    <property type="entry name" value="Acetyl-coenzyme A synthetase"/>
    <property type="match status" value="1"/>
</dbReference>
<organism evidence="11">
    <name type="scientific">Nippostrongylus brasiliensis</name>
    <name type="common">Rat hookworm</name>
    <dbReference type="NCBI Taxonomy" id="27835"/>
    <lineage>
        <taxon>Eukaryota</taxon>
        <taxon>Metazoa</taxon>
        <taxon>Ecdysozoa</taxon>
        <taxon>Nematoda</taxon>
        <taxon>Chromadorea</taxon>
        <taxon>Rhabditida</taxon>
        <taxon>Rhabditina</taxon>
        <taxon>Rhabditomorpha</taxon>
        <taxon>Strongyloidea</taxon>
        <taxon>Heligmosomidae</taxon>
        <taxon>Nippostrongylus</taxon>
    </lineage>
</organism>
<comment type="catalytic activity">
    <reaction evidence="5">
        <text>acetate + ATP + CoA = acetyl-CoA + AMP + diphosphate</text>
        <dbReference type="Rhea" id="RHEA:23176"/>
        <dbReference type="ChEBI" id="CHEBI:30089"/>
        <dbReference type="ChEBI" id="CHEBI:30616"/>
        <dbReference type="ChEBI" id="CHEBI:33019"/>
        <dbReference type="ChEBI" id="CHEBI:57287"/>
        <dbReference type="ChEBI" id="CHEBI:57288"/>
        <dbReference type="ChEBI" id="CHEBI:456215"/>
        <dbReference type="EC" id="6.2.1.1"/>
    </reaction>
</comment>
<evidence type="ECO:0000256" key="1">
    <source>
        <dbReference type="ARBA" id="ARBA00006432"/>
    </source>
</evidence>
<gene>
    <name evidence="9" type="ORF">NBR_LOCUS19312</name>
</gene>
<dbReference type="InterPro" id="IPR045851">
    <property type="entry name" value="AMP-bd_C_sf"/>
</dbReference>
<evidence type="ECO:0000259" key="7">
    <source>
        <dbReference type="Pfam" id="PF13193"/>
    </source>
</evidence>
<dbReference type="EC" id="6.2.1.1" evidence="5"/>
<evidence type="ECO:0000313" key="9">
    <source>
        <dbReference type="EMBL" id="VDL83041.1"/>
    </source>
</evidence>
<dbReference type="InterPro" id="IPR000873">
    <property type="entry name" value="AMP-dep_synth/lig_dom"/>
</dbReference>
<evidence type="ECO:0000313" key="11">
    <source>
        <dbReference type="WBParaSite" id="NBR_0001931101-mRNA-1"/>
    </source>
</evidence>
<feature type="domain" description="AMP-binding enzyme C-terminal" evidence="7">
    <location>
        <begin position="582"/>
        <end position="660"/>
    </location>
</feature>
<dbReference type="CDD" id="cd05966">
    <property type="entry name" value="ACS"/>
    <property type="match status" value="1"/>
</dbReference>
<feature type="domain" description="AMP-dependent synthetase/ligase" evidence="6">
    <location>
        <begin position="124"/>
        <end position="519"/>
    </location>
</feature>
<dbReference type="InterPro" id="IPR032387">
    <property type="entry name" value="ACAS_N"/>
</dbReference>
<dbReference type="Gene3D" id="3.40.50.12780">
    <property type="entry name" value="N-terminal domain of ligase-like"/>
    <property type="match status" value="1"/>
</dbReference>
<keyword evidence="4 5" id="KW-0067">ATP-binding</keyword>
<evidence type="ECO:0000256" key="5">
    <source>
        <dbReference type="RuleBase" id="RU361147"/>
    </source>
</evidence>
<dbReference type="STRING" id="27835.A0A0N4YPZ0"/>
<dbReference type="Proteomes" id="UP000271162">
    <property type="component" value="Unassembled WGS sequence"/>
</dbReference>
<keyword evidence="3 5" id="KW-0547">Nucleotide-binding</keyword>
<comment type="similarity">
    <text evidence="1 5">Belongs to the ATP-dependent AMP-binding enzyme family.</text>
</comment>
<dbReference type="Gene3D" id="3.30.300.30">
    <property type="match status" value="1"/>
</dbReference>
<feature type="domain" description="Acetyl-coenzyme A synthetase N-terminal" evidence="8">
    <location>
        <begin position="39"/>
        <end position="117"/>
    </location>
</feature>
<keyword evidence="2 5" id="KW-0436">Ligase</keyword>
<evidence type="ECO:0000256" key="4">
    <source>
        <dbReference type="ARBA" id="ARBA00022840"/>
    </source>
</evidence>
<sequence>MSDVGVRFDLQGTPEPDEDVFLPPAPLLAGAHVSGLQSYREKYRSSINDSDAFWKSVAEELHFAEGSSKVLSKGLVTSLAQRGIIQFKGLEWNFDVKKGDIFCRFMDGAKTNISYNCLERNIQRGLGNKVAYIWEGNEPVDNFKITYSELHAQVVNFSAVLRAHGVKKGDVVALYLPMITELAVAMLACARIGAMHSVVFAGFSAEALGARIIDAKCRVLVTADGFFRGAKHINLKKIADEAVRIATEGGVDMRSVIVVSHQKRITVPKTSERPSEPSMSSIDFNYTIEMANYKDVDSPVEWMDAESPLFLLYTSGSTGKPKGIQHTTAGYMVYAYYTTKCTFDVHSEKDVYWCTADCGWITGHTYLLYGPLMNGLTSVWFEGVPTYPGPDRMWEVTDKYKVNKLYTSPTAIRALMAMGDEPVKKHSRASLEILGTVGEPINPAAWKWLFEVVGDGRCAIVDTFWQTETGGHMITPLPGATPMKPGAATYPFFGVSPVLLDAEGRVIEGPGEGNLCFDRAWPGMLRSVFGDHDRFVKTYFAPFNGYYFTGDGARRDADGYLWITGRVDDLMNVSGHLLSTAEIESALVAHPKVAEAAVVAAPHDIKGSFPYAFVTLNQGEVMTPALKVELKNMVRTKIGAIAVPEVIQPAPGLPKTRSGKVTRRILRKIAEGSVSGMGDTTTLVDEEVIKHLIAGRVHG</sequence>
<dbReference type="GO" id="GO:0005524">
    <property type="term" value="F:ATP binding"/>
    <property type="evidence" value="ECO:0007669"/>
    <property type="project" value="UniProtKB-UniRule"/>
</dbReference>
<dbReference type="NCBIfam" id="NF001208">
    <property type="entry name" value="PRK00174.1"/>
    <property type="match status" value="1"/>
</dbReference>
<dbReference type="PANTHER" id="PTHR24095:SF244">
    <property type="entry name" value="ACETYL-COENZYME A SYNTHETASE"/>
    <property type="match status" value="1"/>
</dbReference>
<dbReference type="PROSITE" id="PS00455">
    <property type="entry name" value="AMP_BINDING"/>
    <property type="match status" value="1"/>
</dbReference>
<reference evidence="9 10" key="2">
    <citation type="submission" date="2018-11" db="EMBL/GenBank/DDBJ databases">
        <authorList>
            <consortium name="Pathogen Informatics"/>
        </authorList>
    </citation>
    <scope>NUCLEOTIDE SEQUENCE [LARGE SCALE GENOMIC DNA]</scope>
</reference>
<dbReference type="SUPFAM" id="SSF56801">
    <property type="entry name" value="Acetyl-CoA synthetase-like"/>
    <property type="match status" value="1"/>
</dbReference>
<dbReference type="InterPro" id="IPR011904">
    <property type="entry name" value="Ac_CoA_lig"/>
</dbReference>
<dbReference type="InterPro" id="IPR042099">
    <property type="entry name" value="ANL_N_sf"/>
</dbReference>
<dbReference type="GO" id="GO:0019427">
    <property type="term" value="P:acetyl-CoA biosynthetic process from acetate"/>
    <property type="evidence" value="ECO:0007669"/>
    <property type="project" value="InterPro"/>
</dbReference>
<name>A0A0N4YPZ0_NIPBR</name>
<dbReference type="NCBIfam" id="TIGR02188">
    <property type="entry name" value="Ac_CoA_lig_AcsA"/>
    <property type="match status" value="1"/>
</dbReference>
<dbReference type="Pfam" id="PF13193">
    <property type="entry name" value="AMP-binding_C"/>
    <property type="match status" value="1"/>
</dbReference>
<evidence type="ECO:0000259" key="8">
    <source>
        <dbReference type="Pfam" id="PF16177"/>
    </source>
</evidence>
<reference evidence="11" key="1">
    <citation type="submission" date="2017-02" db="UniProtKB">
        <authorList>
            <consortium name="WormBaseParasite"/>
        </authorList>
    </citation>
    <scope>IDENTIFICATION</scope>
</reference>
<dbReference type="GO" id="GO:0016208">
    <property type="term" value="F:AMP binding"/>
    <property type="evidence" value="ECO:0007669"/>
    <property type="project" value="InterPro"/>
</dbReference>
<keyword evidence="10" id="KW-1185">Reference proteome</keyword>
<evidence type="ECO:0000313" key="10">
    <source>
        <dbReference type="Proteomes" id="UP000271162"/>
    </source>
</evidence>
<dbReference type="FunFam" id="3.30.300.30:FF:000004">
    <property type="entry name" value="Acetyl-coenzyme A synthetase"/>
    <property type="match status" value="1"/>
</dbReference>
<dbReference type="PANTHER" id="PTHR24095">
    <property type="entry name" value="ACETYL-COENZYME A SYNTHETASE"/>
    <property type="match status" value="1"/>
</dbReference>
<dbReference type="WBParaSite" id="NBR_0001931101-mRNA-1">
    <property type="protein sequence ID" value="NBR_0001931101-mRNA-1"/>
    <property type="gene ID" value="NBR_0001931101"/>
</dbReference>
<evidence type="ECO:0000256" key="3">
    <source>
        <dbReference type="ARBA" id="ARBA00022741"/>
    </source>
</evidence>
<protein>
    <recommendedName>
        <fullName evidence="5">Acetyl-coenzyme A synthetase</fullName>
        <ecNumber evidence="5">6.2.1.1</ecNumber>
    </recommendedName>
</protein>
<dbReference type="Pfam" id="PF00501">
    <property type="entry name" value="AMP-binding"/>
    <property type="match status" value="1"/>
</dbReference>
<dbReference type="InterPro" id="IPR025110">
    <property type="entry name" value="AMP-bd_C"/>
</dbReference>
<dbReference type="OMA" id="INVSYNC"/>
<evidence type="ECO:0000256" key="2">
    <source>
        <dbReference type="ARBA" id="ARBA00022598"/>
    </source>
</evidence>
<dbReference type="GO" id="GO:0003987">
    <property type="term" value="F:acetate-CoA ligase activity"/>
    <property type="evidence" value="ECO:0007669"/>
    <property type="project" value="UniProtKB-UniRule"/>
</dbReference>
<dbReference type="AlphaFoldDB" id="A0A0N4YPZ0"/>
<dbReference type="EMBL" id="UYSL01024073">
    <property type="protein sequence ID" value="VDL83041.1"/>
    <property type="molecule type" value="Genomic_DNA"/>
</dbReference>
<proteinExistence type="inferred from homology"/>
<dbReference type="Pfam" id="PF16177">
    <property type="entry name" value="ACAS_N"/>
    <property type="match status" value="1"/>
</dbReference>
<accession>A0A0N4YPZ0</accession>
<evidence type="ECO:0000259" key="6">
    <source>
        <dbReference type="Pfam" id="PF00501"/>
    </source>
</evidence>
<dbReference type="InterPro" id="IPR020845">
    <property type="entry name" value="AMP-binding_CS"/>
</dbReference>